<keyword evidence="1" id="KW-0812">Transmembrane</keyword>
<feature type="transmembrane region" description="Helical" evidence="1">
    <location>
        <begin position="6"/>
        <end position="26"/>
    </location>
</feature>
<reference evidence="2" key="1">
    <citation type="submission" date="2019-08" db="EMBL/GenBank/DDBJ databases">
        <authorList>
            <person name="Kucharzyk K."/>
            <person name="Murdoch R.W."/>
            <person name="Higgins S."/>
            <person name="Loffler F."/>
        </authorList>
    </citation>
    <scope>NUCLEOTIDE SEQUENCE</scope>
</reference>
<accession>A0A644X757</accession>
<gene>
    <name evidence="2" type="ORF">SDC9_58108</name>
</gene>
<evidence type="ECO:0008006" key="3">
    <source>
        <dbReference type="Google" id="ProtNLM"/>
    </source>
</evidence>
<keyword evidence="1" id="KW-0472">Membrane</keyword>
<dbReference type="AlphaFoldDB" id="A0A644X757"/>
<name>A0A644X757_9ZZZZ</name>
<organism evidence="2">
    <name type="scientific">bioreactor metagenome</name>
    <dbReference type="NCBI Taxonomy" id="1076179"/>
    <lineage>
        <taxon>unclassified sequences</taxon>
        <taxon>metagenomes</taxon>
        <taxon>ecological metagenomes</taxon>
    </lineage>
</organism>
<dbReference type="EMBL" id="VSSQ01001874">
    <property type="protein sequence ID" value="MPM11757.1"/>
    <property type="molecule type" value="Genomic_DNA"/>
</dbReference>
<evidence type="ECO:0000256" key="1">
    <source>
        <dbReference type="SAM" id="Phobius"/>
    </source>
</evidence>
<sequence>MGVILTIIGIILTLVTVINLIRVMLLNRKSIIKKAKVIGFESYTYLMPGAEYNTIYNASLYPILEIQEGDRKVRVTLSYISDKINLERGDEIEVVYPRDKVEKLRVYDSENVYNFYYLTIFIGILITLLSITII</sequence>
<proteinExistence type="predicted"/>
<evidence type="ECO:0000313" key="2">
    <source>
        <dbReference type="EMBL" id="MPM11757.1"/>
    </source>
</evidence>
<comment type="caution">
    <text evidence="2">The sequence shown here is derived from an EMBL/GenBank/DDBJ whole genome shotgun (WGS) entry which is preliminary data.</text>
</comment>
<keyword evidence="1" id="KW-1133">Transmembrane helix</keyword>
<protein>
    <recommendedName>
        <fullName evidence="3">DUF3592 domain-containing protein</fullName>
    </recommendedName>
</protein>
<feature type="transmembrane region" description="Helical" evidence="1">
    <location>
        <begin position="115"/>
        <end position="133"/>
    </location>
</feature>